<organism evidence="3 4">
    <name type="scientific">Trifolium subterraneum</name>
    <name type="common">Subterranean clover</name>
    <dbReference type="NCBI Taxonomy" id="3900"/>
    <lineage>
        <taxon>Eukaryota</taxon>
        <taxon>Viridiplantae</taxon>
        <taxon>Streptophyta</taxon>
        <taxon>Embryophyta</taxon>
        <taxon>Tracheophyta</taxon>
        <taxon>Spermatophyta</taxon>
        <taxon>Magnoliopsida</taxon>
        <taxon>eudicotyledons</taxon>
        <taxon>Gunneridae</taxon>
        <taxon>Pentapetalae</taxon>
        <taxon>rosids</taxon>
        <taxon>fabids</taxon>
        <taxon>Fabales</taxon>
        <taxon>Fabaceae</taxon>
        <taxon>Papilionoideae</taxon>
        <taxon>50 kb inversion clade</taxon>
        <taxon>NPAAA clade</taxon>
        <taxon>Hologalegina</taxon>
        <taxon>IRL clade</taxon>
        <taxon>Trifolieae</taxon>
        <taxon>Trifolium</taxon>
    </lineage>
</organism>
<evidence type="ECO:0000313" key="3">
    <source>
        <dbReference type="EMBL" id="GAU22272.1"/>
    </source>
</evidence>
<dbReference type="InterPro" id="IPR057612">
    <property type="entry name" value="Ig_PIFI"/>
</dbReference>
<evidence type="ECO:0000256" key="1">
    <source>
        <dbReference type="ARBA" id="ARBA00004470"/>
    </source>
</evidence>
<dbReference type="InterPro" id="IPR044960">
    <property type="entry name" value="RCA-like"/>
</dbReference>
<dbReference type="AlphaFoldDB" id="A0A2Z6M9W0"/>
<protein>
    <recommendedName>
        <fullName evidence="2">PIFI-like Ig-like domain-containing protein</fullName>
    </recommendedName>
</protein>
<reference evidence="4" key="1">
    <citation type="journal article" date="2017" name="Front. Plant Sci.">
        <title>Climate Clever Clovers: New Paradigm to Reduce the Environmental Footprint of Ruminants by Breeding Low Methanogenic Forages Utilizing Haplotype Variation.</title>
        <authorList>
            <person name="Kaur P."/>
            <person name="Appels R."/>
            <person name="Bayer P.E."/>
            <person name="Keeble-Gagnere G."/>
            <person name="Wang J."/>
            <person name="Hirakawa H."/>
            <person name="Shirasawa K."/>
            <person name="Vercoe P."/>
            <person name="Stefanova K."/>
            <person name="Durmic Z."/>
            <person name="Nichols P."/>
            <person name="Revell C."/>
            <person name="Isobe S.N."/>
            <person name="Edwards D."/>
            <person name="Erskine W."/>
        </authorList>
    </citation>
    <scope>NUCLEOTIDE SEQUENCE [LARGE SCALE GENOMIC DNA]</scope>
    <source>
        <strain evidence="4">cv. Daliak</strain>
    </source>
</reference>
<dbReference type="Proteomes" id="UP000242715">
    <property type="component" value="Unassembled WGS sequence"/>
</dbReference>
<accession>A0A2Z6M9W0</accession>
<dbReference type="PANTHER" id="PTHR32429">
    <property type="match status" value="1"/>
</dbReference>
<dbReference type="PANTHER" id="PTHR32429:SF9">
    <property type="entry name" value="PROTEIN POST-ILLUMINATION CHLOROPHYLL FLUORESCENCE INCREASE, CHLOROPLASTIC"/>
    <property type="match status" value="1"/>
</dbReference>
<dbReference type="GO" id="GO:0009579">
    <property type="term" value="C:thylakoid"/>
    <property type="evidence" value="ECO:0007669"/>
    <property type="project" value="TreeGrafter"/>
</dbReference>
<proteinExistence type="predicted"/>
<comment type="subcellular location">
    <subcellularLocation>
        <location evidence="1">Plastid</location>
        <location evidence="1">Chloroplast stroma</location>
    </subcellularLocation>
</comment>
<dbReference type="OrthoDB" id="1900123at2759"/>
<gene>
    <name evidence="3" type="ORF">TSUD_260720</name>
</gene>
<feature type="domain" description="PIFI-like Ig-like" evidence="2">
    <location>
        <begin position="121"/>
        <end position="164"/>
    </location>
</feature>
<dbReference type="EMBL" id="DF973244">
    <property type="protein sequence ID" value="GAU22272.1"/>
    <property type="molecule type" value="Genomic_DNA"/>
</dbReference>
<keyword evidence="4" id="KW-1185">Reference proteome</keyword>
<dbReference type="Pfam" id="PF25419">
    <property type="entry name" value="Ig_PIFI"/>
    <property type="match status" value="2"/>
</dbReference>
<dbReference type="GO" id="GO:0009570">
    <property type="term" value="C:chloroplast stroma"/>
    <property type="evidence" value="ECO:0007669"/>
    <property type="project" value="UniProtKB-SubCell"/>
</dbReference>
<dbReference type="GO" id="GO:0010478">
    <property type="term" value="P:chlororespiration"/>
    <property type="evidence" value="ECO:0007669"/>
    <property type="project" value="TreeGrafter"/>
</dbReference>
<feature type="domain" description="PIFI-like Ig-like" evidence="2">
    <location>
        <begin position="93"/>
        <end position="120"/>
    </location>
</feature>
<evidence type="ECO:0000259" key="2">
    <source>
        <dbReference type="Pfam" id="PF25419"/>
    </source>
</evidence>
<evidence type="ECO:0000313" key="4">
    <source>
        <dbReference type="Proteomes" id="UP000242715"/>
    </source>
</evidence>
<name>A0A2Z6M9W0_TRISU</name>
<sequence length="236" mass="25937">MMAATNAAIFASSKQPCFSVTTSPTSYTTTKTFGSNFLNVSLPRCYLRKERHVKVRHVINAAAAAVATSPTEEIQEYDFPLNTIIRYSLRDMSGGEKLKLFYNPAAAKLAPSEEFGIAFNALNLIFSFTNGEDWDGPYRLQFQVPKPLKNKPIEFFNEGLAEELGQEGACERAIFPDSTTVIEKCAMIGNLSKEGGDRCELNLVPGCLDPSSPFYDPLATFDDGSCPIEVDSESED</sequence>